<proteinExistence type="predicted"/>
<protein>
    <recommendedName>
        <fullName evidence="2">Tc1-like transposase DDE domain-containing protein</fullName>
    </recommendedName>
</protein>
<dbReference type="InterPro" id="IPR038717">
    <property type="entry name" value="Tc1-like_DDE_dom"/>
</dbReference>
<reference evidence="3 4" key="1">
    <citation type="journal article" date="2019" name="Fungal Biol. Biotechnol.">
        <title>Draft genome sequence of fastidious pathogen Ceratobasidium theobromae, which causes vascular-streak dieback in Theobroma cacao.</title>
        <authorList>
            <person name="Ali S.S."/>
            <person name="Asman A."/>
            <person name="Shao J."/>
            <person name="Firmansyah A.P."/>
            <person name="Susilo A.W."/>
            <person name="Rosmana A."/>
            <person name="McMahon P."/>
            <person name="Junaid M."/>
            <person name="Guest D."/>
            <person name="Kheng T.Y."/>
            <person name="Meinhardt L.W."/>
            <person name="Bailey B.A."/>
        </authorList>
    </citation>
    <scope>NUCLEOTIDE SEQUENCE [LARGE SCALE GENOMIC DNA]</scope>
    <source>
        <strain evidence="3 4">CT2</strain>
    </source>
</reference>
<dbReference type="Gene3D" id="3.30.420.10">
    <property type="entry name" value="Ribonuclease H-like superfamily/Ribonuclease H"/>
    <property type="match status" value="1"/>
</dbReference>
<dbReference type="EMBL" id="SSOP01000447">
    <property type="protein sequence ID" value="KAB5588468.1"/>
    <property type="molecule type" value="Genomic_DNA"/>
</dbReference>
<evidence type="ECO:0000256" key="1">
    <source>
        <dbReference type="SAM" id="MobiDB-lite"/>
    </source>
</evidence>
<dbReference type="Pfam" id="PF13358">
    <property type="entry name" value="DDE_3"/>
    <property type="match status" value="1"/>
</dbReference>
<evidence type="ECO:0000313" key="4">
    <source>
        <dbReference type="Proteomes" id="UP000383932"/>
    </source>
</evidence>
<feature type="compositionally biased region" description="Basic and acidic residues" evidence="1">
    <location>
        <begin position="1"/>
        <end position="10"/>
    </location>
</feature>
<dbReference type="Proteomes" id="UP000383932">
    <property type="component" value="Unassembled WGS sequence"/>
</dbReference>
<name>A0A5N5QAK8_9AGAM</name>
<gene>
    <name evidence="3" type="ORF">CTheo_8093</name>
</gene>
<dbReference type="InterPro" id="IPR036397">
    <property type="entry name" value="RNaseH_sf"/>
</dbReference>
<dbReference type="AlphaFoldDB" id="A0A5N5QAK8"/>
<feature type="region of interest" description="Disordered" evidence="1">
    <location>
        <begin position="1"/>
        <end position="21"/>
    </location>
</feature>
<comment type="caution">
    <text evidence="3">The sequence shown here is derived from an EMBL/GenBank/DDBJ whole genome shotgun (WGS) entry which is preliminary data.</text>
</comment>
<keyword evidence="4" id="KW-1185">Reference proteome</keyword>
<sequence>MEKEKGREMLVVEDGAPPHRGKAAKLVRQKLGINQLSHPPNSPDLNPIEPIWRHLRNKVYSTPGARKSLGHLWAATQTAWDSMTVEDINKHTGKMNARVAAVTKAKGLQTPF</sequence>
<organism evidence="3 4">
    <name type="scientific">Ceratobasidium theobromae</name>
    <dbReference type="NCBI Taxonomy" id="1582974"/>
    <lineage>
        <taxon>Eukaryota</taxon>
        <taxon>Fungi</taxon>
        <taxon>Dikarya</taxon>
        <taxon>Basidiomycota</taxon>
        <taxon>Agaricomycotina</taxon>
        <taxon>Agaricomycetes</taxon>
        <taxon>Cantharellales</taxon>
        <taxon>Ceratobasidiaceae</taxon>
        <taxon>Ceratobasidium</taxon>
    </lineage>
</organism>
<dbReference type="OrthoDB" id="2417635at2759"/>
<feature type="domain" description="Tc1-like transposase DDE" evidence="2">
    <location>
        <begin position="6"/>
        <end position="61"/>
    </location>
</feature>
<accession>A0A5N5QAK8</accession>
<evidence type="ECO:0000313" key="3">
    <source>
        <dbReference type="EMBL" id="KAB5588468.1"/>
    </source>
</evidence>
<dbReference type="GO" id="GO:0003676">
    <property type="term" value="F:nucleic acid binding"/>
    <property type="evidence" value="ECO:0007669"/>
    <property type="project" value="InterPro"/>
</dbReference>
<evidence type="ECO:0000259" key="2">
    <source>
        <dbReference type="Pfam" id="PF13358"/>
    </source>
</evidence>